<gene>
    <name evidence="2" type="ORF">A4U43_C06F610</name>
</gene>
<evidence type="ECO:0000313" key="3">
    <source>
        <dbReference type="Proteomes" id="UP000243459"/>
    </source>
</evidence>
<dbReference type="AlphaFoldDB" id="A0A5P1EIH4"/>
<sequence length="126" mass="13882">MLRPAIAGENEDGDELLLVETVGSRDPSWRLNFDGFRPAEERKEKPPRRRAGGEVTTTVVGAQWGASRCCNQRGGLPWRLEDVWVVGGGGRRRGKRGERARALGRVRELLVGSDVWAGWVGAATRC</sequence>
<dbReference type="Proteomes" id="UP000243459">
    <property type="component" value="Chromosome 6"/>
</dbReference>
<evidence type="ECO:0000256" key="1">
    <source>
        <dbReference type="SAM" id="MobiDB-lite"/>
    </source>
</evidence>
<name>A0A5P1EIH4_ASPOF</name>
<evidence type="ECO:0000313" key="2">
    <source>
        <dbReference type="EMBL" id="ONK65755.1"/>
    </source>
</evidence>
<reference evidence="3" key="1">
    <citation type="journal article" date="2017" name="Nat. Commun.">
        <title>The asparagus genome sheds light on the origin and evolution of a young Y chromosome.</title>
        <authorList>
            <person name="Harkess A."/>
            <person name="Zhou J."/>
            <person name="Xu C."/>
            <person name="Bowers J.E."/>
            <person name="Van der Hulst R."/>
            <person name="Ayyampalayam S."/>
            <person name="Mercati F."/>
            <person name="Riccardi P."/>
            <person name="McKain M.R."/>
            <person name="Kakrana A."/>
            <person name="Tang H."/>
            <person name="Ray J."/>
            <person name="Groenendijk J."/>
            <person name="Arikit S."/>
            <person name="Mathioni S.M."/>
            <person name="Nakano M."/>
            <person name="Shan H."/>
            <person name="Telgmann-Rauber A."/>
            <person name="Kanno A."/>
            <person name="Yue Z."/>
            <person name="Chen H."/>
            <person name="Li W."/>
            <person name="Chen Y."/>
            <person name="Xu X."/>
            <person name="Zhang Y."/>
            <person name="Luo S."/>
            <person name="Chen H."/>
            <person name="Gao J."/>
            <person name="Mao Z."/>
            <person name="Pires J.C."/>
            <person name="Luo M."/>
            <person name="Kudrna D."/>
            <person name="Wing R.A."/>
            <person name="Meyers B.C."/>
            <person name="Yi K."/>
            <person name="Kong H."/>
            <person name="Lavrijsen P."/>
            <person name="Sunseri F."/>
            <person name="Falavigna A."/>
            <person name="Ye Y."/>
            <person name="Leebens-Mack J.H."/>
            <person name="Chen G."/>
        </authorList>
    </citation>
    <scope>NUCLEOTIDE SEQUENCE [LARGE SCALE GENOMIC DNA]</scope>
    <source>
        <strain evidence="3">cv. DH0086</strain>
    </source>
</reference>
<protein>
    <submittedName>
        <fullName evidence="2">Uncharacterized protein</fullName>
    </submittedName>
</protein>
<keyword evidence="3" id="KW-1185">Reference proteome</keyword>
<proteinExistence type="predicted"/>
<accession>A0A5P1EIH4</accession>
<dbReference type="Gramene" id="ONK65755">
    <property type="protein sequence ID" value="ONK65755"/>
    <property type="gene ID" value="A4U43_C06F610"/>
</dbReference>
<feature type="region of interest" description="Disordered" evidence="1">
    <location>
        <begin position="36"/>
        <end position="55"/>
    </location>
</feature>
<dbReference type="EMBL" id="CM007386">
    <property type="protein sequence ID" value="ONK65755.1"/>
    <property type="molecule type" value="Genomic_DNA"/>
</dbReference>
<organism evidence="2 3">
    <name type="scientific">Asparagus officinalis</name>
    <name type="common">Garden asparagus</name>
    <dbReference type="NCBI Taxonomy" id="4686"/>
    <lineage>
        <taxon>Eukaryota</taxon>
        <taxon>Viridiplantae</taxon>
        <taxon>Streptophyta</taxon>
        <taxon>Embryophyta</taxon>
        <taxon>Tracheophyta</taxon>
        <taxon>Spermatophyta</taxon>
        <taxon>Magnoliopsida</taxon>
        <taxon>Liliopsida</taxon>
        <taxon>Asparagales</taxon>
        <taxon>Asparagaceae</taxon>
        <taxon>Asparagoideae</taxon>
        <taxon>Asparagus</taxon>
    </lineage>
</organism>